<proteinExistence type="predicted"/>
<keyword evidence="3" id="KW-1185">Reference proteome</keyword>
<feature type="transmembrane region" description="Helical" evidence="1">
    <location>
        <begin position="120"/>
        <end position="138"/>
    </location>
</feature>
<keyword evidence="1" id="KW-0812">Transmembrane</keyword>
<name>A0ABR0PNK6_GOSAR</name>
<reference evidence="2 3" key="1">
    <citation type="submission" date="2023-03" db="EMBL/GenBank/DDBJ databases">
        <title>WGS of Gossypium arboreum.</title>
        <authorList>
            <person name="Yu D."/>
        </authorList>
    </citation>
    <scope>NUCLEOTIDE SEQUENCE [LARGE SCALE GENOMIC DNA]</scope>
    <source>
        <tissue evidence="2">Leaf</tissue>
    </source>
</reference>
<keyword evidence="1" id="KW-0472">Membrane</keyword>
<keyword evidence="1" id="KW-1133">Transmembrane helix</keyword>
<gene>
    <name evidence="2" type="ORF">PVK06_020911</name>
</gene>
<sequence>MGMQGQFFPIKVNSWQGLSSVAAAFVKSIDGLYKDVKVNLKVGYTIAMIVTFLGKQGLCMGLSSSMTPRMVTGMLPKLKARVSSCTQSQETPFSWFMALEDNLNSGFSFLFDYVFQLSSYWVFFLYCFFGLCLCLRLVPGFDPTCM</sequence>
<protein>
    <submittedName>
        <fullName evidence="2">Uncharacterized protein</fullName>
    </submittedName>
</protein>
<organism evidence="2 3">
    <name type="scientific">Gossypium arboreum</name>
    <name type="common">Tree cotton</name>
    <name type="synonym">Gossypium nanking</name>
    <dbReference type="NCBI Taxonomy" id="29729"/>
    <lineage>
        <taxon>Eukaryota</taxon>
        <taxon>Viridiplantae</taxon>
        <taxon>Streptophyta</taxon>
        <taxon>Embryophyta</taxon>
        <taxon>Tracheophyta</taxon>
        <taxon>Spermatophyta</taxon>
        <taxon>Magnoliopsida</taxon>
        <taxon>eudicotyledons</taxon>
        <taxon>Gunneridae</taxon>
        <taxon>Pentapetalae</taxon>
        <taxon>rosids</taxon>
        <taxon>malvids</taxon>
        <taxon>Malvales</taxon>
        <taxon>Malvaceae</taxon>
        <taxon>Malvoideae</taxon>
        <taxon>Gossypium</taxon>
    </lineage>
</organism>
<evidence type="ECO:0000313" key="3">
    <source>
        <dbReference type="Proteomes" id="UP001358586"/>
    </source>
</evidence>
<evidence type="ECO:0000256" key="1">
    <source>
        <dbReference type="SAM" id="Phobius"/>
    </source>
</evidence>
<evidence type="ECO:0000313" key="2">
    <source>
        <dbReference type="EMBL" id="KAK5826008.1"/>
    </source>
</evidence>
<accession>A0ABR0PNK6</accession>
<comment type="caution">
    <text evidence="2">The sequence shown here is derived from an EMBL/GenBank/DDBJ whole genome shotgun (WGS) entry which is preliminary data.</text>
</comment>
<dbReference type="Proteomes" id="UP001358586">
    <property type="component" value="Chromosome 6"/>
</dbReference>
<dbReference type="EMBL" id="JARKNE010000006">
    <property type="protein sequence ID" value="KAK5826008.1"/>
    <property type="molecule type" value="Genomic_DNA"/>
</dbReference>